<gene>
    <name evidence="1" type="ORF">C798_02990</name>
</gene>
<evidence type="ECO:0008006" key="3">
    <source>
        <dbReference type="Google" id="ProtNLM"/>
    </source>
</evidence>
<accession>A0A6M3ZLK3</accession>
<evidence type="ECO:0000313" key="2">
    <source>
        <dbReference type="Proteomes" id="UP000501648"/>
    </source>
</evidence>
<evidence type="ECO:0000313" key="1">
    <source>
        <dbReference type="EMBL" id="QJP99232.1"/>
    </source>
</evidence>
<dbReference type="Proteomes" id="UP000501648">
    <property type="component" value="Chromosome"/>
</dbReference>
<dbReference type="EMBL" id="CP008956">
    <property type="protein sequence ID" value="QJP99232.1"/>
    <property type="molecule type" value="Genomic_DNA"/>
</dbReference>
<sequence>MKKKEALIESVNRLKASHEQAAGILQAIVHDVVRVSKGGSNLPERRDFRRYRRAIKELKLQCLQVEMILAEFDREE</sequence>
<name>A0A6M3ZLK3_9BURK</name>
<dbReference type="RefSeq" id="WP_017455302.1">
    <property type="nucleotide sequence ID" value="NZ_CP008956.1"/>
</dbReference>
<dbReference type="AlphaFoldDB" id="A0A6M3ZLK3"/>
<proteinExistence type="predicted"/>
<protein>
    <recommendedName>
        <fullName evidence="3">CHAD domain-containing protein</fullName>
    </recommendedName>
</protein>
<reference evidence="1 2" key="1">
    <citation type="journal article" date="2012" name="J. Bacteriol.">
        <title>Genome sequence of the pathogenic Herbaspirillum seropedicae strain Os34, isolated from rice roots.</title>
        <authorList>
            <person name="Ye W."/>
            <person name="Ye S."/>
            <person name="Liu J."/>
            <person name="Chang S."/>
            <person name="Chen M."/>
            <person name="Zhu B."/>
            <person name="Guo L."/>
            <person name="An Q."/>
        </authorList>
    </citation>
    <scope>NUCLEOTIDE SEQUENCE [LARGE SCALE GENOMIC DNA]</scope>
    <source>
        <strain evidence="1 2">Os34</strain>
    </source>
</reference>
<organism evidence="1 2">
    <name type="scientific">Herbaspirillum rubrisubalbicans Os34</name>
    <dbReference type="NCBI Taxonomy" id="1235827"/>
    <lineage>
        <taxon>Bacteria</taxon>
        <taxon>Pseudomonadati</taxon>
        <taxon>Pseudomonadota</taxon>
        <taxon>Betaproteobacteria</taxon>
        <taxon>Burkholderiales</taxon>
        <taxon>Oxalobacteraceae</taxon>
        <taxon>Herbaspirillum</taxon>
    </lineage>
</organism>